<accession>A0A3N2PST9</accession>
<keyword evidence="2" id="KW-0812">Transmembrane</keyword>
<gene>
    <name evidence="3" type="ORF">SODALDRAFT_361303</name>
</gene>
<dbReference type="EMBL" id="ML119057">
    <property type="protein sequence ID" value="ROT37583.1"/>
    <property type="molecule type" value="Genomic_DNA"/>
</dbReference>
<proteinExistence type="predicted"/>
<name>A0A3N2PST9_SODAK</name>
<dbReference type="AlphaFoldDB" id="A0A3N2PST9"/>
<keyword evidence="2" id="KW-1133">Transmembrane helix</keyword>
<protein>
    <submittedName>
        <fullName evidence="3">Uncharacterized protein</fullName>
    </submittedName>
</protein>
<dbReference type="Proteomes" id="UP000272025">
    <property type="component" value="Unassembled WGS sequence"/>
</dbReference>
<feature type="transmembrane region" description="Helical" evidence="2">
    <location>
        <begin position="49"/>
        <end position="69"/>
    </location>
</feature>
<keyword evidence="2" id="KW-0472">Membrane</keyword>
<feature type="region of interest" description="Disordered" evidence="1">
    <location>
        <begin position="1"/>
        <end position="38"/>
    </location>
</feature>
<evidence type="ECO:0000313" key="3">
    <source>
        <dbReference type="EMBL" id="ROT37583.1"/>
    </source>
</evidence>
<dbReference type="RefSeq" id="XP_028465389.1">
    <property type="nucleotide sequence ID" value="XM_028614354.1"/>
</dbReference>
<evidence type="ECO:0000313" key="4">
    <source>
        <dbReference type="Proteomes" id="UP000272025"/>
    </source>
</evidence>
<dbReference type="GeneID" id="39582832"/>
<evidence type="ECO:0000256" key="2">
    <source>
        <dbReference type="SAM" id="Phobius"/>
    </source>
</evidence>
<keyword evidence="4" id="KW-1185">Reference proteome</keyword>
<evidence type="ECO:0000256" key="1">
    <source>
        <dbReference type="SAM" id="MobiDB-lite"/>
    </source>
</evidence>
<feature type="compositionally biased region" description="Low complexity" evidence="1">
    <location>
        <begin position="13"/>
        <end position="30"/>
    </location>
</feature>
<sequence>MISLPDSDGLTGTTRSSSTTSSPASPASPAQHPSIRPRPHLRCCSKFELLLASGAAAVFPTFLNLFWAFTSATPPKRANHPIPPPH</sequence>
<reference evidence="3 4" key="1">
    <citation type="journal article" date="2018" name="Mol. Ecol.">
        <title>The obligate alkalophilic soda-lake fungus Sodiomyces alkalinus has shifted to a protein diet.</title>
        <authorList>
            <person name="Grum-Grzhimaylo A.A."/>
            <person name="Falkoski D.L."/>
            <person name="van den Heuvel J."/>
            <person name="Valero-Jimenez C.A."/>
            <person name="Min B."/>
            <person name="Choi I.G."/>
            <person name="Lipzen A."/>
            <person name="Daum C.G."/>
            <person name="Aanen D.K."/>
            <person name="Tsang A."/>
            <person name="Henrissat B."/>
            <person name="Bilanenko E.N."/>
            <person name="de Vries R.P."/>
            <person name="van Kan J.A.L."/>
            <person name="Grigoriev I.V."/>
            <person name="Debets A.J.M."/>
        </authorList>
    </citation>
    <scope>NUCLEOTIDE SEQUENCE [LARGE SCALE GENOMIC DNA]</scope>
    <source>
        <strain evidence="3 4">F11</strain>
    </source>
</reference>
<organism evidence="3 4">
    <name type="scientific">Sodiomyces alkalinus (strain CBS 110278 / VKM F-3762 / F11)</name>
    <name type="common">Alkaliphilic filamentous fungus</name>
    <dbReference type="NCBI Taxonomy" id="1314773"/>
    <lineage>
        <taxon>Eukaryota</taxon>
        <taxon>Fungi</taxon>
        <taxon>Dikarya</taxon>
        <taxon>Ascomycota</taxon>
        <taxon>Pezizomycotina</taxon>
        <taxon>Sordariomycetes</taxon>
        <taxon>Hypocreomycetidae</taxon>
        <taxon>Glomerellales</taxon>
        <taxon>Plectosphaerellaceae</taxon>
        <taxon>Sodiomyces</taxon>
    </lineage>
</organism>